<evidence type="ECO:0000256" key="11">
    <source>
        <dbReference type="ARBA" id="ARBA00061053"/>
    </source>
</evidence>
<proteinExistence type="inferred from homology"/>
<comment type="subcellular location">
    <subcellularLocation>
        <location evidence="1 12">Cell membrane</location>
        <topology evidence="1 12">Multi-pass membrane protein</topology>
    </subcellularLocation>
</comment>
<dbReference type="PRINTS" id="PR01755">
    <property type="entry name" value="SECFTRNLCASE"/>
</dbReference>
<feature type="transmembrane region" description="Helical" evidence="12">
    <location>
        <begin position="184"/>
        <end position="205"/>
    </location>
</feature>
<dbReference type="InterPro" id="IPR022813">
    <property type="entry name" value="SecD/SecF_arch_bac"/>
</dbReference>
<feature type="transmembrane region" description="Helical" evidence="12">
    <location>
        <begin position="260"/>
        <end position="288"/>
    </location>
</feature>
<dbReference type="STRING" id="1225476.A1D18_01385"/>
<dbReference type="Proteomes" id="UP000183924">
    <property type="component" value="Unassembled WGS sequence"/>
</dbReference>
<dbReference type="AlphaFoldDB" id="A0A1J8NNI0"/>
<dbReference type="PANTHER" id="PTHR30081:SF8">
    <property type="entry name" value="PROTEIN TRANSLOCASE SUBUNIT SECF"/>
    <property type="match status" value="1"/>
</dbReference>
<dbReference type="OrthoDB" id="9774769at2"/>
<keyword evidence="6 12" id="KW-1133">Transmembrane helix</keyword>
<protein>
    <recommendedName>
        <fullName evidence="12">Protein-export membrane protein SecF</fullName>
    </recommendedName>
</protein>
<dbReference type="Gene3D" id="1.20.1640.10">
    <property type="entry name" value="Multidrug efflux transporter AcrB transmembrane domain"/>
    <property type="match status" value="1"/>
</dbReference>
<accession>A0A1J8NNI0</accession>
<feature type="transmembrane region" description="Helical" evidence="12">
    <location>
        <begin position="236"/>
        <end position="254"/>
    </location>
</feature>
<evidence type="ECO:0000256" key="10">
    <source>
        <dbReference type="ARBA" id="ARBA00060856"/>
    </source>
</evidence>
<feature type="transmembrane region" description="Helical" evidence="12">
    <location>
        <begin position="129"/>
        <end position="150"/>
    </location>
</feature>
<evidence type="ECO:0000256" key="8">
    <source>
        <dbReference type="ARBA" id="ARBA00023136"/>
    </source>
</evidence>
<dbReference type="GO" id="GO:0015450">
    <property type="term" value="F:protein-transporting ATPase activity"/>
    <property type="evidence" value="ECO:0007669"/>
    <property type="project" value="InterPro"/>
</dbReference>
<dbReference type="GO" id="GO:0005886">
    <property type="term" value="C:plasma membrane"/>
    <property type="evidence" value="ECO:0007669"/>
    <property type="project" value="UniProtKB-SubCell"/>
</dbReference>
<dbReference type="Pfam" id="PF02355">
    <property type="entry name" value="SecD_SecF_C"/>
    <property type="match status" value="1"/>
</dbReference>
<keyword evidence="15" id="KW-1185">Reference proteome</keyword>
<dbReference type="FunFam" id="1.20.1640.10:FF:000024">
    <property type="entry name" value="Multifunctional fusion protein"/>
    <property type="match status" value="1"/>
</dbReference>
<feature type="transmembrane region" description="Helical" evidence="12">
    <location>
        <begin position="157"/>
        <end position="178"/>
    </location>
</feature>
<keyword evidence="8 12" id="KW-0472">Membrane</keyword>
<evidence type="ECO:0000256" key="7">
    <source>
        <dbReference type="ARBA" id="ARBA00023010"/>
    </source>
</evidence>
<dbReference type="RefSeq" id="WP_071662036.1">
    <property type="nucleotide sequence ID" value="NZ_LUKY01000030.1"/>
</dbReference>
<dbReference type="GO" id="GO:0006605">
    <property type="term" value="P:protein targeting"/>
    <property type="evidence" value="ECO:0007669"/>
    <property type="project" value="UniProtKB-UniRule"/>
</dbReference>
<dbReference type="InterPro" id="IPR005665">
    <property type="entry name" value="SecF_bac"/>
</dbReference>
<evidence type="ECO:0000256" key="6">
    <source>
        <dbReference type="ARBA" id="ARBA00022989"/>
    </source>
</evidence>
<evidence type="ECO:0000256" key="1">
    <source>
        <dbReference type="ARBA" id="ARBA00004651"/>
    </source>
</evidence>
<evidence type="ECO:0000313" key="14">
    <source>
        <dbReference type="EMBL" id="OIZ95566.1"/>
    </source>
</evidence>
<evidence type="ECO:0000256" key="3">
    <source>
        <dbReference type="ARBA" id="ARBA00022475"/>
    </source>
</evidence>
<dbReference type="PANTHER" id="PTHR30081">
    <property type="entry name" value="PROTEIN-EXPORT MEMBRANE PROTEIN SEC"/>
    <property type="match status" value="1"/>
</dbReference>
<evidence type="ECO:0000256" key="2">
    <source>
        <dbReference type="ARBA" id="ARBA00022448"/>
    </source>
</evidence>
<evidence type="ECO:0000256" key="9">
    <source>
        <dbReference type="ARBA" id="ARBA00059018"/>
    </source>
</evidence>
<comment type="similarity">
    <text evidence="12">Belongs to the SecD/SecF family. SecF subfamily.</text>
</comment>
<evidence type="ECO:0000313" key="15">
    <source>
        <dbReference type="Proteomes" id="UP000183924"/>
    </source>
</evidence>
<evidence type="ECO:0000256" key="5">
    <source>
        <dbReference type="ARBA" id="ARBA00022927"/>
    </source>
</evidence>
<dbReference type="GO" id="GO:0065002">
    <property type="term" value="P:intracellular protein transmembrane transport"/>
    <property type="evidence" value="ECO:0007669"/>
    <property type="project" value="UniProtKB-UniRule"/>
</dbReference>
<comment type="caution">
    <text evidence="14">The sequence shown here is derived from an EMBL/GenBank/DDBJ whole genome shotgun (WGS) entry which is preliminary data.</text>
</comment>
<evidence type="ECO:0000256" key="12">
    <source>
        <dbReference type="HAMAP-Rule" id="MF_01464"/>
    </source>
</evidence>
<keyword evidence="7 12" id="KW-0811">Translocation</keyword>
<dbReference type="InterPro" id="IPR048634">
    <property type="entry name" value="SecD_SecF_C"/>
</dbReference>
<feature type="domain" description="Protein export membrane protein SecD/SecF C-terminal" evidence="13">
    <location>
        <begin position="113"/>
        <end position="287"/>
    </location>
</feature>
<reference evidence="14 15" key="1">
    <citation type="submission" date="2016-03" db="EMBL/GenBank/DDBJ databases">
        <title>Comparative genomics of Rickettsiella.</title>
        <authorList>
            <person name="Chandler C."/>
            <person name="Wang Y."/>
        </authorList>
    </citation>
    <scope>NUCLEOTIDE SEQUENCE [LARGE SCALE GENOMIC DNA]</scope>
    <source>
        <strain evidence="14 15">RCFS May 2013</strain>
    </source>
</reference>
<organism evidence="14 15">
    <name type="scientific">Candidatus Rickettsiella isopodorum</name>
    <dbReference type="NCBI Taxonomy" id="1225476"/>
    <lineage>
        <taxon>Bacteria</taxon>
        <taxon>Pseudomonadati</taxon>
        <taxon>Pseudomonadota</taxon>
        <taxon>Gammaproteobacteria</taxon>
        <taxon>Legionellales</taxon>
        <taxon>Coxiellaceae</taxon>
        <taxon>Rickettsiella</taxon>
    </lineage>
</organism>
<dbReference type="EMBL" id="LUKY01000030">
    <property type="protein sequence ID" value="OIZ95566.1"/>
    <property type="molecule type" value="Genomic_DNA"/>
</dbReference>
<comment type="similarity">
    <text evidence="10">In the C-terminal section; belongs to the SecD/SecF family. SecF subfamily.</text>
</comment>
<dbReference type="GO" id="GO:0043952">
    <property type="term" value="P:protein transport by the Sec complex"/>
    <property type="evidence" value="ECO:0007669"/>
    <property type="project" value="UniProtKB-UniRule"/>
</dbReference>
<evidence type="ECO:0000256" key="4">
    <source>
        <dbReference type="ARBA" id="ARBA00022692"/>
    </source>
</evidence>
<dbReference type="InterPro" id="IPR022645">
    <property type="entry name" value="SecD/SecF_bac"/>
</dbReference>
<comment type="subunit">
    <text evidence="12">Forms a complex with SecD. Part of the essential Sec protein translocation apparatus which comprises SecA, SecYEG and auxiliary proteins SecDF-YajC and YidC.</text>
</comment>
<comment type="similarity">
    <text evidence="11">In the N-terminal section; belongs to the SecD/SecF family. SecD subfamily.</text>
</comment>
<comment type="function">
    <text evidence="9 12">Part of the Sec protein translocase complex. Interacts with the SecYEG preprotein conducting channel. SecDF uses the proton motive force (PMF) to complete protein translocation after the ATP-dependent function of SecA.</text>
</comment>
<gene>
    <name evidence="12" type="primary">secF</name>
    <name evidence="14" type="ORF">A1D18_01385</name>
</gene>
<comment type="caution">
    <text evidence="12">Lacks conserved residue(s) required for the propagation of feature annotation.</text>
</comment>
<keyword evidence="3 12" id="KW-1003">Cell membrane</keyword>
<name>A0A1J8NNI0_9COXI</name>
<dbReference type="NCBIfam" id="TIGR00966">
    <property type="entry name" value="transloc_SecF"/>
    <property type="match status" value="1"/>
</dbReference>
<sequence>MEFFKKQTHINFLGLRRWAVALSLLLIVISAGSLITKGLRWGLDFTGGSQLQVSFNHTADIPLLRKQLVGAGFKDILVQSYGTSRDVLISLAPHQHTTQHDLSAQIIKALPGAQLKQIEYIGPQVGRELATQGALAVFIALLGIMIYIALRFEYRFAVGAAIALIHDPIVILGIFSLFGIEFNLTALAAILAVIGYSLNDTIVIFDRIRENFRKLRKGSAVEVVNLSINQTLSRTIMTSATTLLVVLSLCVFGGTMIHSFALALVIGIVVGTYSSIYVAGTIAVALGLDRRNFLPPVKSVDERP</sequence>
<dbReference type="InterPro" id="IPR055344">
    <property type="entry name" value="SecD_SecF_C_bact"/>
</dbReference>
<keyword evidence="4 12" id="KW-0812">Transmembrane</keyword>
<dbReference type="Pfam" id="PF07549">
    <property type="entry name" value="Sec_GG"/>
    <property type="match status" value="1"/>
</dbReference>
<dbReference type="HAMAP" id="MF_01464_B">
    <property type="entry name" value="SecF_B"/>
    <property type="match status" value="1"/>
</dbReference>
<keyword evidence="5 12" id="KW-0653">Protein transport</keyword>
<dbReference type="SUPFAM" id="SSF82866">
    <property type="entry name" value="Multidrug efflux transporter AcrB transmembrane domain"/>
    <property type="match status" value="1"/>
</dbReference>
<keyword evidence="2 12" id="KW-0813">Transport</keyword>
<evidence type="ECO:0000259" key="13">
    <source>
        <dbReference type="Pfam" id="PF02355"/>
    </source>
</evidence>
<dbReference type="InterPro" id="IPR022646">
    <property type="entry name" value="SecD/SecF_CS"/>
</dbReference>
<dbReference type="NCBIfam" id="TIGR00916">
    <property type="entry name" value="2A0604s01"/>
    <property type="match status" value="1"/>
</dbReference>